<sequence>MSHSRLVGSVEVDDPRELISGEQPGIAAVASKRISPVSPSRPRYPHFGPRLFSAPFEFGHCFAPPASAAFSSRRTKVAVTIAPAWTQRRHKMIWDQRNSVEEGATLCLFARSPSGPVMLFV</sequence>
<comment type="caution">
    <text evidence="1">The sequence shown here is derived from an EMBL/GenBank/DDBJ whole genome shotgun (WGS) entry which is preliminary data.</text>
</comment>
<dbReference type="GeneID" id="87961440"/>
<gene>
    <name evidence="1" type="ORF">QC764_0078220</name>
</gene>
<keyword evidence="2" id="KW-1185">Reference proteome</keyword>
<protein>
    <submittedName>
        <fullName evidence="1">Uncharacterized protein</fullName>
    </submittedName>
</protein>
<evidence type="ECO:0000313" key="2">
    <source>
        <dbReference type="Proteomes" id="UP001323617"/>
    </source>
</evidence>
<dbReference type="EMBL" id="JAFFHC010000005">
    <property type="protein sequence ID" value="KAK4675449.1"/>
    <property type="molecule type" value="Genomic_DNA"/>
</dbReference>
<name>A0ABR0I5C2_9PEZI</name>
<dbReference type="Proteomes" id="UP001323617">
    <property type="component" value="Unassembled WGS sequence"/>
</dbReference>
<reference evidence="1 2" key="1">
    <citation type="journal article" date="2023" name="bioRxiv">
        <title>High-quality genome assemblies of four members of thePodospora anserinaspecies complex.</title>
        <authorList>
            <person name="Ament-Velasquez S.L."/>
            <person name="Vogan A.A."/>
            <person name="Wallerman O."/>
            <person name="Hartmann F."/>
            <person name="Gautier V."/>
            <person name="Silar P."/>
            <person name="Giraud T."/>
            <person name="Johannesson H."/>
        </authorList>
    </citation>
    <scope>NUCLEOTIDE SEQUENCE [LARGE SCALE GENOMIC DNA]</scope>
    <source>
        <strain evidence="1 2">CBS 124.78</strain>
    </source>
</reference>
<organism evidence="1 2">
    <name type="scientific">Podospora pseudoanserina</name>
    <dbReference type="NCBI Taxonomy" id="2609844"/>
    <lineage>
        <taxon>Eukaryota</taxon>
        <taxon>Fungi</taxon>
        <taxon>Dikarya</taxon>
        <taxon>Ascomycota</taxon>
        <taxon>Pezizomycotina</taxon>
        <taxon>Sordariomycetes</taxon>
        <taxon>Sordariomycetidae</taxon>
        <taxon>Sordariales</taxon>
        <taxon>Podosporaceae</taxon>
        <taxon>Podospora</taxon>
    </lineage>
</organism>
<accession>A0ABR0I5C2</accession>
<evidence type="ECO:0000313" key="1">
    <source>
        <dbReference type="EMBL" id="KAK4675449.1"/>
    </source>
</evidence>
<proteinExistence type="predicted"/>
<dbReference type="RefSeq" id="XP_062798919.1">
    <property type="nucleotide sequence ID" value="XM_062940754.1"/>
</dbReference>